<accession>A0A1I7X590</accession>
<dbReference type="AlphaFoldDB" id="A0A1I7X590"/>
<keyword evidence="2" id="KW-1185">Reference proteome</keyword>
<feature type="transmembrane region" description="Helical" evidence="1">
    <location>
        <begin position="61"/>
        <end position="86"/>
    </location>
</feature>
<name>A0A1I7X590_HETBA</name>
<organism evidence="2 3">
    <name type="scientific">Heterorhabditis bacteriophora</name>
    <name type="common">Entomopathogenic nematode worm</name>
    <dbReference type="NCBI Taxonomy" id="37862"/>
    <lineage>
        <taxon>Eukaryota</taxon>
        <taxon>Metazoa</taxon>
        <taxon>Ecdysozoa</taxon>
        <taxon>Nematoda</taxon>
        <taxon>Chromadorea</taxon>
        <taxon>Rhabditida</taxon>
        <taxon>Rhabditina</taxon>
        <taxon>Rhabditomorpha</taxon>
        <taxon>Strongyloidea</taxon>
        <taxon>Heterorhabditidae</taxon>
        <taxon>Heterorhabditis</taxon>
    </lineage>
</organism>
<keyword evidence="1" id="KW-1133">Transmembrane helix</keyword>
<keyword evidence="1" id="KW-0812">Transmembrane</keyword>
<sequence>MKSDEILIGDFQGSYIPSLKKLDQSDHREQKKGKKTKCAIILKRTVYKLFLVRPHCPFSDFIILTLTIYPIFLTFFYFYFSLFFCFRYYFQFKFFVLNTYFNQYDCKILKIFTK</sequence>
<reference evidence="3" key="1">
    <citation type="submission" date="2016-11" db="UniProtKB">
        <authorList>
            <consortium name="WormBaseParasite"/>
        </authorList>
    </citation>
    <scope>IDENTIFICATION</scope>
</reference>
<keyword evidence="1" id="KW-0472">Membrane</keyword>
<dbReference type="Proteomes" id="UP000095283">
    <property type="component" value="Unplaced"/>
</dbReference>
<evidence type="ECO:0000313" key="3">
    <source>
        <dbReference type="WBParaSite" id="Hba_12727"/>
    </source>
</evidence>
<dbReference type="WBParaSite" id="Hba_12727">
    <property type="protein sequence ID" value="Hba_12727"/>
    <property type="gene ID" value="Hba_12727"/>
</dbReference>
<evidence type="ECO:0000256" key="1">
    <source>
        <dbReference type="SAM" id="Phobius"/>
    </source>
</evidence>
<protein>
    <submittedName>
        <fullName evidence="3">Uncharacterized protein</fullName>
    </submittedName>
</protein>
<evidence type="ECO:0000313" key="2">
    <source>
        <dbReference type="Proteomes" id="UP000095283"/>
    </source>
</evidence>
<proteinExistence type="predicted"/>